<gene>
    <name evidence="1" type="ORF">S01H4_64263</name>
</gene>
<protein>
    <submittedName>
        <fullName evidence="1">Uncharacterized protein</fullName>
    </submittedName>
</protein>
<comment type="caution">
    <text evidence="1">The sequence shown here is derived from an EMBL/GenBank/DDBJ whole genome shotgun (WGS) entry which is preliminary data.</text>
</comment>
<name>X1CK97_9ZZZZ</name>
<proteinExistence type="predicted"/>
<sequence length="45" mass="5119">LGSIIGIKLSPWEFRMYIAGMDIINGIISLMIPTKIKRILLNFPM</sequence>
<reference evidence="1" key="1">
    <citation type="journal article" date="2014" name="Front. Microbiol.">
        <title>High frequency of phylogenetically diverse reductive dehalogenase-homologous genes in deep subseafloor sedimentary metagenomes.</title>
        <authorList>
            <person name="Kawai M."/>
            <person name="Futagami T."/>
            <person name="Toyoda A."/>
            <person name="Takaki Y."/>
            <person name="Nishi S."/>
            <person name="Hori S."/>
            <person name="Arai W."/>
            <person name="Tsubouchi T."/>
            <person name="Morono Y."/>
            <person name="Uchiyama I."/>
            <person name="Ito T."/>
            <person name="Fujiyama A."/>
            <person name="Inagaki F."/>
            <person name="Takami H."/>
        </authorList>
    </citation>
    <scope>NUCLEOTIDE SEQUENCE</scope>
    <source>
        <strain evidence="1">Expedition CK06-06</strain>
    </source>
</reference>
<evidence type="ECO:0000313" key="1">
    <source>
        <dbReference type="EMBL" id="GAH08821.1"/>
    </source>
</evidence>
<dbReference type="AlphaFoldDB" id="X1CK97"/>
<feature type="non-terminal residue" evidence="1">
    <location>
        <position position="1"/>
    </location>
</feature>
<accession>X1CK97</accession>
<organism evidence="1">
    <name type="scientific">marine sediment metagenome</name>
    <dbReference type="NCBI Taxonomy" id="412755"/>
    <lineage>
        <taxon>unclassified sequences</taxon>
        <taxon>metagenomes</taxon>
        <taxon>ecological metagenomes</taxon>
    </lineage>
</organism>
<dbReference type="EMBL" id="BART01038910">
    <property type="protein sequence ID" value="GAH08821.1"/>
    <property type="molecule type" value="Genomic_DNA"/>
</dbReference>